<reference evidence="1" key="1">
    <citation type="journal article" date="2014" name="Front. Microbiol.">
        <title>High frequency of phylogenetically diverse reductive dehalogenase-homologous genes in deep subseafloor sedimentary metagenomes.</title>
        <authorList>
            <person name="Kawai M."/>
            <person name="Futagami T."/>
            <person name="Toyoda A."/>
            <person name="Takaki Y."/>
            <person name="Nishi S."/>
            <person name="Hori S."/>
            <person name="Arai W."/>
            <person name="Tsubouchi T."/>
            <person name="Morono Y."/>
            <person name="Uchiyama I."/>
            <person name="Ito T."/>
            <person name="Fujiyama A."/>
            <person name="Inagaki F."/>
            <person name="Takami H."/>
        </authorList>
    </citation>
    <scope>NUCLEOTIDE SEQUENCE</scope>
    <source>
        <strain evidence="1">Expedition CK06-06</strain>
    </source>
</reference>
<dbReference type="Gene3D" id="2.60.40.1120">
    <property type="entry name" value="Carboxypeptidase-like, regulatory domain"/>
    <property type="match status" value="1"/>
</dbReference>
<comment type="caution">
    <text evidence="1">The sequence shown here is derived from an EMBL/GenBank/DDBJ whole genome shotgun (WGS) entry which is preliminary data.</text>
</comment>
<dbReference type="InterPro" id="IPR008969">
    <property type="entry name" value="CarboxyPept-like_regulatory"/>
</dbReference>
<accession>X1CQ77</accession>
<evidence type="ECO:0000313" key="1">
    <source>
        <dbReference type="EMBL" id="GAG95107.1"/>
    </source>
</evidence>
<dbReference type="SUPFAM" id="SSF49464">
    <property type="entry name" value="Carboxypeptidase regulatory domain-like"/>
    <property type="match status" value="1"/>
</dbReference>
<proteinExistence type="predicted"/>
<sequence>MHPQTLTLTNVTTNKTLLLTSFIDGISMTFQVINAAQQPLENVDVTVVRNGDLIEAGTTDASGAITFFLNPDFTYTFTFTRSGFITFVTSLRPTTDRTITMATAEVVSESISTDTIYTITPSKNLLDNETFYNFSFKVESG</sequence>
<feature type="non-terminal residue" evidence="1">
    <location>
        <position position="141"/>
    </location>
</feature>
<organism evidence="1">
    <name type="scientific">marine sediment metagenome</name>
    <dbReference type="NCBI Taxonomy" id="412755"/>
    <lineage>
        <taxon>unclassified sequences</taxon>
        <taxon>metagenomes</taxon>
        <taxon>ecological metagenomes</taxon>
    </lineage>
</organism>
<dbReference type="EMBL" id="BART01021017">
    <property type="protein sequence ID" value="GAG95107.1"/>
    <property type="molecule type" value="Genomic_DNA"/>
</dbReference>
<evidence type="ECO:0008006" key="2">
    <source>
        <dbReference type="Google" id="ProtNLM"/>
    </source>
</evidence>
<gene>
    <name evidence="1" type="ORF">S01H4_38897</name>
</gene>
<dbReference type="AlphaFoldDB" id="X1CQ77"/>
<protein>
    <recommendedName>
        <fullName evidence="2">Carboxypeptidase regulatory-like domain-containing protein</fullName>
    </recommendedName>
</protein>
<name>X1CQ77_9ZZZZ</name>